<evidence type="ECO:0000256" key="2">
    <source>
        <dbReference type="ARBA" id="ARBA00006275"/>
    </source>
</evidence>
<proteinExistence type="inferred from homology"/>
<comment type="subcellular location">
    <subcellularLocation>
        <location evidence="1">Cell outer membrane</location>
    </subcellularLocation>
</comment>
<dbReference type="Pfam" id="PF14322">
    <property type="entry name" value="SusD-like_3"/>
    <property type="match status" value="1"/>
</dbReference>
<accession>S2DHQ1</accession>
<feature type="domain" description="SusD-like N-terminal" evidence="7">
    <location>
        <begin position="67"/>
        <end position="208"/>
    </location>
</feature>
<dbReference type="GO" id="GO:0009279">
    <property type="term" value="C:cell outer membrane"/>
    <property type="evidence" value="ECO:0007669"/>
    <property type="project" value="UniProtKB-SubCell"/>
</dbReference>
<dbReference type="STRING" id="1189612.A33Q_4634"/>
<dbReference type="SUPFAM" id="SSF48452">
    <property type="entry name" value="TPR-like"/>
    <property type="match status" value="1"/>
</dbReference>
<protein>
    <recommendedName>
        <fullName evidence="10">Starch-binding associating with outer membrane</fullName>
    </recommendedName>
</protein>
<dbReference type="EMBL" id="ALWO02000054">
    <property type="protein sequence ID" value="EOZ91566.1"/>
    <property type="molecule type" value="Genomic_DNA"/>
</dbReference>
<keyword evidence="3" id="KW-0732">Signal</keyword>
<dbReference type="eggNOG" id="COG0436">
    <property type="taxonomic scope" value="Bacteria"/>
</dbReference>
<evidence type="ECO:0008006" key="10">
    <source>
        <dbReference type="Google" id="ProtNLM"/>
    </source>
</evidence>
<dbReference type="InterPro" id="IPR012944">
    <property type="entry name" value="SusD_RagB_dom"/>
</dbReference>
<organism evidence="8 9">
    <name type="scientific">Indibacter alkaliphilus (strain CCUG 57479 / KCTC 22604 / LW1)</name>
    <dbReference type="NCBI Taxonomy" id="1189612"/>
    <lineage>
        <taxon>Bacteria</taxon>
        <taxon>Pseudomonadati</taxon>
        <taxon>Bacteroidota</taxon>
        <taxon>Cytophagia</taxon>
        <taxon>Cytophagales</taxon>
        <taxon>Cyclobacteriaceae</taxon>
    </lineage>
</organism>
<evidence type="ECO:0000259" key="7">
    <source>
        <dbReference type="Pfam" id="PF14322"/>
    </source>
</evidence>
<dbReference type="Pfam" id="PF07980">
    <property type="entry name" value="SusD_RagB"/>
    <property type="match status" value="1"/>
</dbReference>
<evidence type="ECO:0000256" key="4">
    <source>
        <dbReference type="ARBA" id="ARBA00023136"/>
    </source>
</evidence>
<reference evidence="8 9" key="1">
    <citation type="journal article" date="2013" name="Genome Announc.">
        <title>Draft Genome Sequence of Indibacter alkaliphilus Strain LW1T, Isolated from Lonar Lake, a Haloalkaline Lake in the Buldana District of Maharashtra, India.</title>
        <authorList>
            <person name="Singh A."/>
            <person name="Kumar Jangir P."/>
            <person name="Sharma R."/>
            <person name="Singh A."/>
            <person name="Kumar Pinnaka A."/>
            <person name="Shivaji S."/>
        </authorList>
    </citation>
    <scope>NUCLEOTIDE SEQUENCE [LARGE SCALE GENOMIC DNA]</scope>
    <source>
        <strain evidence="9">CCUG 57479 / KCTC 22604 / LW1</strain>
    </source>
</reference>
<evidence type="ECO:0000256" key="3">
    <source>
        <dbReference type="ARBA" id="ARBA00022729"/>
    </source>
</evidence>
<evidence type="ECO:0000313" key="9">
    <source>
        <dbReference type="Proteomes" id="UP000006073"/>
    </source>
</evidence>
<evidence type="ECO:0000259" key="6">
    <source>
        <dbReference type="Pfam" id="PF07980"/>
    </source>
</evidence>
<dbReference type="AlphaFoldDB" id="S2DHQ1"/>
<keyword evidence="5" id="KW-0998">Cell outer membrane</keyword>
<dbReference type="Proteomes" id="UP000006073">
    <property type="component" value="Unassembled WGS sequence"/>
</dbReference>
<evidence type="ECO:0000256" key="5">
    <source>
        <dbReference type="ARBA" id="ARBA00023237"/>
    </source>
</evidence>
<keyword evidence="9" id="KW-1185">Reference proteome</keyword>
<dbReference type="InterPro" id="IPR033985">
    <property type="entry name" value="SusD-like_N"/>
</dbReference>
<dbReference type="Gene3D" id="1.25.40.390">
    <property type="match status" value="1"/>
</dbReference>
<gene>
    <name evidence="8" type="ORF">A33Q_4634</name>
</gene>
<feature type="domain" description="RagB/SusD" evidence="6">
    <location>
        <begin position="311"/>
        <end position="528"/>
    </location>
</feature>
<evidence type="ECO:0000256" key="1">
    <source>
        <dbReference type="ARBA" id="ARBA00004442"/>
    </source>
</evidence>
<name>S2DHQ1_INDAL</name>
<comment type="caution">
    <text evidence="8">The sequence shown here is derived from an EMBL/GenBank/DDBJ whole genome shotgun (WGS) entry which is preliminary data.</text>
</comment>
<keyword evidence="4" id="KW-0472">Membrane</keyword>
<sequence length="528" mass="60159">MLDLNENPPHLVTSDGLFTEYAGFQTGINGAYSEIRNELNGAGMPFQVFVNGTDNMTPNYLSNFGVIASQWGDVNNPENSDLRNTFDWLYGIINAANTMIDRAEGENVDWSGGPGNDIGNKNSVVAEAKAIRAWAYRHLTYLWGDVPLSLVEAAGSSIKTDWERTPVNEVREQIIADLLFAEEYIPVEPTPGRMSKGAVQHFLAEMYLVIDDPEKSLHWADQVVNNPAYQLVTQRYGIYMDQPGVPFMDMFYEGNKNREEGNTEALWVWQYGFQLIGGGTNPRTRAMHLGRYMDIVIDGVQPLQITFDRGGRGKAYTAPTQWFMNSYETQDDRFSNYAIRKYFILKNAEENAPFSADRLPPGYSYGDTIKLNWNEPLTHNNWEVDDWPYSRKFEGSIPDNVASDFNYDDYIALRLADTYLLKAEAEFKLGNLVAAAETINIVRRRSNASEVTAGDINLDFILDERSRELFNEEYRRYTLLRTGKWLERTKAYNLFGGERIRERDTLFPIPQAVIDANLDSKMPQNPGW</sequence>
<evidence type="ECO:0000313" key="8">
    <source>
        <dbReference type="EMBL" id="EOZ91566.1"/>
    </source>
</evidence>
<comment type="similarity">
    <text evidence="2">Belongs to the SusD family.</text>
</comment>
<dbReference type="InterPro" id="IPR011990">
    <property type="entry name" value="TPR-like_helical_dom_sf"/>
</dbReference>